<feature type="transmembrane region" description="Helical" evidence="6">
    <location>
        <begin position="445"/>
        <end position="465"/>
    </location>
</feature>
<dbReference type="PANTHER" id="PTHR11706">
    <property type="entry name" value="SOLUTE CARRIER PROTEIN FAMILY 11 MEMBER"/>
    <property type="match status" value="1"/>
</dbReference>
<keyword evidence="4 6" id="KW-1133">Transmembrane helix</keyword>
<comment type="caution">
    <text evidence="7">The sequence shown here is derived from an EMBL/GenBank/DDBJ whole genome shotgun (WGS) entry which is preliminary data.</text>
</comment>
<accession>A0A0G0Q908</accession>
<evidence type="ECO:0000256" key="1">
    <source>
        <dbReference type="ARBA" id="ARBA00004141"/>
    </source>
</evidence>
<evidence type="ECO:0000256" key="3">
    <source>
        <dbReference type="ARBA" id="ARBA00022692"/>
    </source>
</evidence>
<dbReference type="GO" id="GO:0015086">
    <property type="term" value="F:cadmium ion transmembrane transporter activity"/>
    <property type="evidence" value="ECO:0007669"/>
    <property type="project" value="TreeGrafter"/>
</dbReference>
<evidence type="ECO:0000313" key="7">
    <source>
        <dbReference type="EMBL" id="KKR33816.1"/>
    </source>
</evidence>
<dbReference type="GO" id="GO:0034755">
    <property type="term" value="P:iron ion transmembrane transport"/>
    <property type="evidence" value="ECO:0007669"/>
    <property type="project" value="TreeGrafter"/>
</dbReference>
<dbReference type="AlphaFoldDB" id="A0A0G0Q908"/>
<feature type="transmembrane region" description="Helical" evidence="6">
    <location>
        <begin position="380"/>
        <end position="399"/>
    </location>
</feature>
<feature type="transmembrane region" description="Helical" evidence="6">
    <location>
        <begin position="128"/>
        <end position="151"/>
    </location>
</feature>
<feature type="transmembrane region" description="Helical" evidence="6">
    <location>
        <begin position="231"/>
        <end position="250"/>
    </location>
</feature>
<feature type="transmembrane region" description="Helical" evidence="6">
    <location>
        <begin position="163"/>
        <end position="182"/>
    </location>
</feature>
<dbReference type="PATRIC" id="fig|1618642.3.peg.124"/>
<proteinExistence type="predicted"/>
<name>A0A0G0Q908_9BACT</name>
<gene>
    <name evidence="7" type="ORF">UT64_C0003G0037</name>
</gene>
<feature type="transmembrane region" description="Helical" evidence="6">
    <location>
        <begin position="334"/>
        <end position="360"/>
    </location>
</feature>
<feature type="transmembrane region" description="Helical" evidence="6">
    <location>
        <begin position="289"/>
        <end position="309"/>
    </location>
</feature>
<organism evidence="7 8">
    <name type="scientific">Candidatus Falkowbacteria bacterium GW2011_GWF2_39_8</name>
    <dbReference type="NCBI Taxonomy" id="1618642"/>
    <lineage>
        <taxon>Bacteria</taxon>
        <taxon>Candidatus Falkowiibacteriota</taxon>
    </lineage>
</organism>
<evidence type="ECO:0000256" key="6">
    <source>
        <dbReference type="SAM" id="Phobius"/>
    </source>
</evidence>
<keyword evidence="2" id="KW-0813">Transport</keyword>
<feature type="transmembrane region" description="Helical" evidence="6">
    <location>
        <begin position="405"/>
        <end position="425"/>
    </location>
</feature>
<sequence>MYTTSKNINNRKIKTLGEKIAESPTIVLEKTIEETKKIANSIGKVKTIKKAEEYWHLLGPGLTTGAADDDPSGIATYSQAGAKYGFQWLWLASFTFPLMAVAQEMCARIGLVTGQGLAANIRKHYSKWVLYTCAGLLFAANTFNIGANLGAMAQATELMAPKLAFNYLVVFFTILSLLLQIFTTYQRYAKYLKYLAMILLSYIFSALMIDLDWKQIFYSTVFPSFTFSKESLLLITAVLGTTISPYLFFWQTSQEVEEEIVNGNKSIKSRLGATDNEIKRMRIDVWSGMFLSNLVMFFIIATCAATLYANGITNIATAADAAAALKPLAGDASYLLFALGVIGTGLLSIPVLAGSASYAISESFSWKEGLYRKIDKARSFYGVIIFSMVVGLLLNFVHIDPIKALIYSAIANGVIAPVVLIMIVLISSDKKIMGERANGKINKFFGWIITGLMMIAGGATIISLFF</sequence>
<keyword evidence="3 6" id="KW-0812">Transmembrane</keyword>
<comment type="subcellular location">
    <subcellularLocation>
        <location evidence="1">Membrane</location>
        <topology evidence="1">Multi-pass membrane protein</topology>
    </subcellularLocation>
</comment>
<evidence type="ECO:0000313" key="8">
    <source>
        <dbReference type="Proteomes" id="UP000034137"/>
    </source>
</evidence>
<dbReference type="PANTHER" id="PTHR11706:SF33">
    <property type="entry name" value="NATURAL RESISTANCE-ASSOCIATED MACROPHAGE PROTEIN 2"/>
    <property type="match status" value="1"/>
</dbReference>
<dbReference type="Pfam" id="PF01566">
    <property type="entry name" value="Nramp"/>
    <property type="match status" value="1"/>
</dbReference>
<reference evidence="7 8" key="1">
    <citation type="journal article" date="2015" name="Nature">
        <title>rRNA introns, odd ribosomes, and small enigmatic genomes across a large radiation of phyla.</title>
        <authorList>
            <person name="Brown C.T."/>
            <person name="Hug L.A."/>
            <person name="Thomas B.C."/>
            <person name="Sharon I."/>
            <person name="Castelle C.J."/>
            <person name="Singh A."/>
            <person name="Wilkins M.J."/>
            <person name="Williams K.H."/>
            <person name="Banfield J.F."/>
        </authorList>
    </citation>
    <scope>NUCLEOTIDE SEQUENCE [LARGE SCALE GENOMIC DNA]</scope>
</reference>
<evidence type="ECO:0000256" key="4">
    <source>
        <dbReference type="ARBA" id="ARBA00022989"/>
    </source>
</evidence>
<dbReference type="EMBL" id="LBXO01000003">
    <property type="protein sequence ID" value="KKR33816.1"/>
    <property type="molecule type" value="Genomic_DNA"/>
</dbReference>
<dbReference type="GO" id="GO:0005886">
    <property type="term" value="C:plasma membrane"/>
    <property type="evidence" value="ECO:0007669"/>
    <property type="project" value="TreeGrafter"/>
</dbReference>
<dbReference type="Proteomes" id="UP000034137">
    <property type="component" value="Unassembled WGS sequence"/>
</dbReference>
<evidence type="ECO:0000256" key="5">
    <source>
        <dbReference type="ARBA" id="ARBA00023136"/>
    </source>
</evidence>
<evidence type="ECO:0000256" key="2">
    <source>
        <dbReference type="ARBA" id="ARBA00022448"/>
    </source>
</evidence>
<protein>
    <submittedName>
        <fullName evidence="7">Natural resistance-associated macrophage protein</fullName>
    </submittedName>
</protein>
<dbReference type="GO" id="GO:0005384">
    <property type="term" value="F:manganese ion transmembrane transporter activity"/>
    <property type="evidence" value="ECO:0007669"/>
    <property type="project" value="TreeGrafter"/>
</dbReference>
<keyword evidence="5 6" id="KW-0472">Membrane</keyword>
<feature type="transmembrane region" description="Helical" evidence="6">
    <location>
        <begin position="194"/>
        <end position="211"/>
    </location>
</feature>
<dbReference type="InterPro" id="IPR001046">
    <property type="entry name" value="NRAMP_fam"/>
</dbReference>